<protein>
    <submittedName>
        <fullName evidence="2">Uncharacterized protein</fullName>
    </submittedName>
</protein>
<feature type="compositionally biased region" description="Basic and acidic residues" evidence="1">
    <location>
        <begin position="14"/>
        <end position="29"/>
    </location>
</feature>
<proteinExistence type="predicted"/>
<name>A0A822CY83_9BILA</name>
<feature type="non-terminal residue" evidence="2">
    <location>
        <position position="1"/>
    </location>
</feature>
<dbReference type="AlphaFoldDB" id="A0A822CY83"/>
<evidence type="ECO:0000313" key="2">
    <source>
        <dbReference type="EMBL" id="CAF5054922.1"/>
    </source>
</evidence>
<organism evidence="2 3">
    <name type="scientific">Rotaria socialis</name>
    <dbReference type="NCBI Taxonomy" id="392032"/>
    <lineage>
        <taxon>Eukaryota</taxon>
        <taxon>Metazoa</taxon>
        <taxon>Spiralia</taxon>
        <taxon>Gnathifera</taxon>
        <taxon>Rotifera</taxon>
        <taxon>Eurotatoria</taxon>
        <taxon>Bdelloidea</taxon>
        <taxon>Philodinida</taxon>
        <taxon>Philodinidae</taxon>
        <taxon>Rotaria</taxon>
    </lineage>
</organism>
<evidence type="ECO:0000256" key="1">
    <source>
        <dbReference type="SAM" id="MobiDB-lite"/>
    </source>
</evidence>
<feature type="region of interest" description="Disordered" evidence="1">
    <location>
        <begin position="1"/>
        <end position="29"/>
    </location>
</feature>
<reference evidence="2" key="1">
    <citation type="submission" date="2021-02" db="EMBL/GenBank/DDBJ databases">
        <authorList>
            <person name="Nowell W R."/>
        </authorList>
    </citation>
    <scope>NUCLEOTIDE SEQUENCE</scope>
</reference>
<accession>A0A822CY83</accession>
<sequence>DRIGSGRFSQQQRVQEREQQKREGNILVF</sequence>
<gene>
    <name evidence="2" type="ORF">QYT958_LOCUS42302</name>
</gene>
<dbReference type="EMBL" id="CAJOBR010052795">
    <property type="protein sequence ID" value="CAF5054922.1"/>
    <property type="molecule type" value="Genomic_DNA"/>
</dbReference>
<evidence type="ECO:0000313" key="3">
    <source>
        <dbReference type="Proteomes" id="UP000663848"/>
    </source>
</evidence>
<dbReference type="Proteomes" id="UP000663848">
    <property type="component" value="Unassembled WGS sequence"/>
</dbReference>
<comment type="caution">
    <text evidence="2">The sequence shown here is derived from an EMBL/GenBank/DDBJ whole genome shotgun (WGS) entry which is preliminary data.</text>
</comment>